<comment type="caution">
    <text evidence="3">The sequence shown here is derived from an EMBL/GenBank/DDBJ whole genome shotgun (WGS) entry which is preliminary data.</text>
</comment>
<sequence length="71" mass="7549">MTPTATTQIQGTVIGVTVNPSQPAISPSPTQNINNVPSNSSNAERNNSFTFLSNVVIGLTMIVGMNFWNIL</sequence>
<evidence type="ECO:0000313" key="4">
    <source>
        <dbReference type="Proteomes" id="UP000789508"/>
    </source>
</evidence>
<feature type="transmembrane region" description="Helical" evidence="2">
    <location>
        <begin position="49"/>
        <end position="68"/>
    </location>
</feature>
<proteinExistence type="predicted"/>
<feature type="region of interest" description="Disordered" evidence="1">
    <location>
        <begin position="22"/>
        <end position="45"/>
    </location>
</feature>
<evidence type="ECO:0000256" key="1">
    <source>
        <dbReference type="SAM" id="MobiDB-lite"/>
    </source>
</evidence>
<gene>
    <name evidence="3" type="ORF">ALEPTO_LOCUS10077</name>
</gene>
<keyword evidence="2" id="KW-1133">Transmembrane helix</keyword>
<keyword evidence="2" id="KW-0812">Transmembrane</keyword>
<dbReference type="EMBL" id="CAJVPS010009740">
    <property type="protein sequence ID" value="CAG8652874.1"/>
    <property type="molecule type" value="Genomic_DNA"/>
</dbReference>
<reference evidence="3" key="1">
    <citation type="submission" date="2021-06" db="EMBL/GenBank/DDBJ databases">
        <authorList>
            <person name="Kallberg Y."/>
            <person name="Tangrot J."/>
            <person name="Rosling A."/>
        </authorList>
    </citation>
    <scope>NUCLEOTIDE SEQUENCE</scope>
    <source>
        <strain evidence="3">FL130A</strain>
    </source>
</reference>
<organism evidence="3 4">
    <name type="scientific">Ambispora leptoticha</name>
    <dbReference type="NCBI Taxonomy" id="144679"/>
    <lineage>
        <taxon>Eukaryota</taxon>
        <taxon>Fungi</taxon>
        <taxon>Fungi incertae sedis</taxon>
        <taxon>Mucoromycota</taxon>
        <taxon>Glomeromycotina</taxon>
        <taxon>Glomeromycetes</taxon>
        <taxon>Archaeosporales</taxon>
        <taxon>Ambisporaceae</taxon>
        <taxon>Ambispora</taxon>
    </lineage>
</organism>
<protein>
    <submittedName>
        <fullName evidence="3">6074_t:CDS:1</fullName>
    </submittedName>
</protein>
<keyword evidence="4" id="KW-1185">Reference proteome</keyword>
<dbReference type="AlphaFoldDB" id="A0A9N9DTK4"/>
<evidence type="ECO:0000313" key="3">
    <source>
        <dbReference type="EMBL" id="CAG8652874.1"/>
    </source>
</evidence>
<name>A0A9N9DTK4_9GLOM</name>
<keyword evidence="2" id="KW-0472">Membrane</keyword>
<dbReference type="Proteomes" id="UP000789508">
    <property type="component" value="Unassembled WGS sequence"/>
</dbReference>
<evidence type="ECO:0000256" key="2">
    <source>
        <dbReference type="SAM" id="Phobius"/>
    </source>
</evidence>
<accession>A0A9N9DTK4</accession>